<dbReference type="Proteomes" id="UP000790833">
    <property type="component" value="Unassembled WGS sequence"/>
</dbReference>
<keyword evidence="11" id="KW-1185">Reference proteome</keyword>
<evidence type="ECO:0000256" key="8">
    <source>
        <dbReference type="ARBA" id="ARBA00023136"/>
    </source>
</evidence>
<feature type="transmembrane region" description="Helical" evidence="9">
    <location>
        <begin position="7"/>
        <end position="28"/>
    </location>
</feature>
<keyword evidence="6" id="KW-0256">Endoplasmic reticulum</keyword>
<dbReference type="Pfam" id="PF06728">
    <property type="entry name" value="PIG-U"/>
    <property type="match status" value="1"/>
</dbReference>
<proteinExistence type="inferred from homology"/>
<dbReference type="OrthoDB" id="549017at2759"/>
<feature type="transmembrane region" description="Helical" evidence="9">
    <location>
        <begin position="276"/>
        <end position="297"/>
    </location>
</feature>
<feature type="transmembrane region" description="Helical" evidence="9">
    <location>
        <begin position="217"/>
        <end position="238"/>
    </location>
</feature>
<evidence type="ECO:0000256" key="3">
    <source>
        <dbReference type="ARBA" id="ARBA00010026"/>
    </source>
</evidence>
<feature type="transmembrane region" description="Helical" evidence="9">
    <location>
        <begin position="174"/>
        <end position="197"/>
    </location>
</feature>
<evidence type="ECO:0008006" key="12">
    <source>
        <dbReference type="Google" id="ProtNLM"/>
    </source>
</evidence>
<feature type="transmembrane region" description="Helical" evidence="9">
    <location>
        <begin position="117"/>
        <end position="137"/>
    </location>
</feature>
<dbReference type="InterPro" id="IPR009600">
    <property type="entry name" value="PIG-U"/>
</dbReference>
<evidence type="ECO:0000256" key="7">
    <source>
        <dbReference type="ARBA" id="ARBA00022989"/>
    </source>
</evidence>
<feature type="transmembrane region" description="Helical" evidence="9">
    <location>
        <begin position="353"/>
        <end position="378"/>
    </location>
</feature>
<dbReference type="RefSeq" id="XP_043048746.1">
    <property type="nucleotide sequence ID" value="XM_043191774.1"/>
</dbReference>
<dbReference type="PANTHER" id="PTHR13121">
    <property type="entry name" value="GPI TRANSAMIDASE COMPONENT PIG-U"/>
    <property type="match status" value="1"/>
</dbReference>
<dbReference type="GO" id="GO:0016255">
    <property type="term" value="P:attachment of GPI anchor to protein"/>
    <property type="evidence" value="ECO:0007669"/>
    <property type="project" value="InterPro"/>
</dbReference>
<keyword evidence="7 9" id="KW-1133">Transmembrane helix</keyword>
<feature type="transmembrane region" description="Helical" evidence="9">
    <location>
        <begin position="304"/>
        <end position="321"/>
    </location>
</feature>
<organism evidence="10 11">
    <name type="scientific">Scheffersomyces spartinae</name>
    <dbReference type="NCBI Taxonomy" id="45513"/>
    <lineage>
        <taxon>Eukaryota</taxon>
        <taxon>Fungi</taxon>
        <taxon>Dikarya</taxon>
        <taxon>Ascomycota</taxon>
        <taxon>Saccharomycotina</taxon>
        <taxon>Pichiomycetes</taxon>
        <taxon>Debaryomycetaceae</taxon>
        <taxon>Scheffersomyces</taxon>
    </lineage>
</organism>
<evidence type="ECO:0000256" key="2">
    <source>
        <dbReference type="ARBA" id="ARBA00004687"/>
    </source>
</evidence>
<dbReference type="GO" id="GO:0006506">
    <property type="term" value="P:GPI anchor biosynthetic process"/>
    <property type="evidence" value="ECO:0007669"/>
    <property type="project" value="UniProtKB-KW"/>
</dbReference>
<gene>
    <name evidence="10" type="ORF">KQ657_000958</name>
</gene>
<dbReference type="AlphaFoldDB" id="A0A9P8AHV8"/>
<keyword evidence="5 9" id="KW-0812">Transmembrane</keyword>
<evidence type="ECO:0000256" key="5">
    <source>
        <dbReference type="ARBA" id="ARBA00022692"/>
    </source>
</evidence>
<dbReference type="PANTHER" id="PTHR13121:SF0">
    <property type="entry name" value="PHOSPHATIDYLINOSITOL GLYCAN ANCHOR BIOSYNTHESIS CLASS U PROTEIN"/>
    <property type="match status" value="1"/>
</dbReference>
<evidence type="ECO:0000256" key="6">
    <source>
        <dbReference type="ARBA" id="ARBA00022824"/>
    </source>
</evidence>
<feature type="transmembrane region" description="Helical" evidence="9">
    <location>
        <begin position="72"/>
        <end position="96"/>
    </location>
</feature>
<dbReference type="GeneID" id="66114332"/>
<evidence type="ECO:0000313" key="10">
    <source>
        <dbReference type="EMBL" id="KAG7193198.1"/>
    </source>
</evidence>
<comment type="similarity">
    <text evidence="3">Belongs to the PIGU family.</text>
</comment>
<comment type="caution">
    <text evidence="10">The sequence shown here is derived from an EMBL/GenBank/DDBJ whole genome shotgun (WGS) entry which is preliminary data.</text>
</comment>
<evidence type="ECO:0000256" key="4">
    <source>
        <dbReference type="ARBA" id="ARBA00022502"/>
    </source>
</evidence>
<accession>A0A9P8AHV8</accession>
<protein>
    <recommendedName>
        <fullName evidence="12">GPI transamidase component GAB1</fullName>
    </recommendedName>
</protein>
<evidence type="ECO:0000313" key="11">
    <source>
        <dbReference type="Proteomes" id="UP000790833"/>
    </source>
</evidence>
<keyword evidence="8 9" id="KW-0472">Membrane</keyword>
<reference evidence="10" key="1">
    <citation type="submission" date="2021-03" db="EMBL/GenBank/DDBJ databases">
        <authorList>
            <person name="Palmer J.M."/>
        </authorList>
    </citation>
    <scope>NUCLEOTIDE SEQUENCE</scope>
    <source>
        <strain evidence="10">ARV_011</strain>
    </source>
</reference>
<dbReference type="GO" id="GO:0042765">
    <property type="term" value="C:GPI-anchor transamidase complex"/>
    <property type="evidence" value="ECO:0007669"/>
    <property type="project" value="InterPro"/>
</dbReference>
<keyword evidence="4" id="KW-0337">GPI-anchor biosynthesis</keyword>
<sequence>MGTKASLLPTVLVVGGLIRLLPLLFPLIPYQLSSVVEISTPINSYKSLQEAFYYLKHGINLYDGGINHHPPLLVVLLSYVPNFSIFYALVDVYISYSLVKLHRWYQEHNSIREKQQLVGLGDNLIAAFYLFNPLILLTCYSGSTLPLSFLFIVEALVQACIQQKGPRAVMMLSIAAYISYNPAFLIFPLLGLIHVSARKAAVNLKTPWNPIQEYIESSGIYIASLSLLFLCSFAVTAGTQFVDQCYWTVISLSKISPNIGLWWYLFTEMFEFFRTFYIGIFNIYGFIFLIPITWRLFERKDPSNIATGDSFLAFVLCFTWINYSKSYPVVGDLAQALLFLPFFYTTSLPHTRFVFVPFLVFFVALILAPIFYYCWIVLGNGNSNFFYSLNLVWGIGYALLLTNVLWGRLVKNYLNTNKVTPEKHSLIRLTQM</sequence>
<evidence type="ECO:0000256" key="9">
    <source>
        <dbReference type="SAM" id="Phobius"/>
    </source>
</evidence>
<feature type="transmembrane region" description="Helical" evidence="9">
    <location>
        <begin position="245"/>
        <end position="264"/>
    </location>
</feature>
<comment type="pathway">
    <text evidence="2">Glycolipid biosynthesis; glycosylphosphatidylinositol-anchor biosynthesis.</text>
</comment>
<name>A0A9P8AHV8_9ASCO</name>
<dbReference type="EMBL" id="JAHMUF010000013">
    <property type="protein sequence ID" value="KAG7193198.1"/>
    <property type="molecule type" value="Genomic_DNA"/>
</dbReference>
<evidence type="ECO:0000256" key="1">
    <source>
        <dbReference type="ARBA" id="ARBA00004477"/>
    </source>
</evidence>
<feature type="transmembrane region" description="Helical" evidence="9">
    <location>
        <begin position="384"/>
        <end position="406"/>
    </location>
</feature>
<comment type="subcellular location">
    <subcellularLocation>
        <location evidence="1">Endoplasmic reticulum membrane</location>
        <topology evidence="1">Multi-pass membrane protein</topology>
    </subcellularLocation>
</comment>